<evidence type="ECO:0000313" key="4">
    <source>
        <dbReference type="EMBL" id="GAA1982085.1"/>
    </source>
</evidence>
<keyword evidence="5" id="KW-1185">Reference proteome</keyword>
<comment type="similarity">
    <text evidence="1">Belongs to the CdaR family.</text>
</comment>
<accession>A0ABN2S8U4</accession>
<feature type="domain" description="CdaR GGDEF-like" evidence="3">
    <location>
        <begin position="298"/>
        <end position="428"/>
    </location>
</feature>
<protein>
    <submittedName>
        <fullName evidence="4">Helix-turn-helix domain-containing protein</fullName>
    </submittedName>
</protein>
<gene>
    <name evidence="4" type="ORF">GCM10009754_68710</name>
</gene>
<proteinExistence type="inferred from homology"/>
<evidence type="ECO:0000259" key="2">
    <source>
        <dbReference type="Pfam" id="PF13556"/>
    </source>
</evidence>
<evidence type="ECO:0000259" key="3">
    <source>
        <dbReference type="Pfam" id="PF17853"/>
    </source>
</evidence>
<evidence type="ECO:0000256" key="1">
    <source>
        <dbReference type="ARBA" id="ARBA00006754"/>
    </source>
</evidence>
<dbReference type="PANTHER" id="PTHR33744">
    <property type="entry name" value="CARBOHYDRATE DIACID REGULATOR"/>
    <property type="match status" value="1"/>
</dbReference>
<evidence type="ECO:0000313" key="5">
    <source>
        <dbReference type="Proteomes" id="UP001501116"/>
    </source>
</evidence>
<dbReference type="Proteomes" id="UP001501116">
    <property type="component" value="Unassembled WGS sequence"/>
</dbReference>
<organism evidence="4 5">
    <name type="scientific">Amycolatopsis minnesotensis</name>
    <dbReference type="NCBI Taxonomy" id="337894"/>
    <lineage>
        <taxon>Bacteria</taxon>
        <taxon>Bacillati</taxon>
        <taxon>Actinomycetota</taxon>
        <taxon>Actinomycetes</taxon>
        <taxon>Pseudonocardiales</taxon>
        <taxon>Pseudonocardiaceae</taxon>
        <taxon>Amycolatopsis</taxon>
    </lineage>
</organism>
<dbReference type="InterPro" id="IPR051448">
    <property type="entry name" value="CdaR-like_regulators"/>
</dbReference>
<feature type="domain" description="PucR C-terminal helix-turn-helix" evidence="2">
    <location>
        <begin position="481"/>
        <end position="539"/>
    </location>
</feature>
<dbReference type="InterPro" id="IPR041522">
    <property type="entry name" value="CdaR_GGDEF"/>
</dbReference>
<dbReference type="Pfam" id="PF17853">
    <property type="entry name" value="GGDEF_2"/>
    <property type="match status" value="1"/>
</dbReference>
<name>A0ABN2S8U4_9PSEU</name>
<comment type="caution">
    <text evidence="4">The sequence shown here is derived from an EMBL/GenBank/DDBJ whole genome shotgun (WGS) entry which is preliminary data.</text>
</comment>
<dbReference type="PANTHER" id="PTHR33744:SF17">
    <property type="entry name" value="CONSERVED PROTEIN"/>
    <property type="match status" value="1"/>
</dbReference>
<dbReference type="Gene3D" id="1.10.10.2840">
    <property type="entry name" value="PucR C-terminal helix-turn-helix domain"/>
    <property type="match status" value="1"/>
</dbReference>
<dbReference type="EMBL" id="BAAANN010000036">
    <property type="protein sequence ID" value="GAA1982085.1"/>
    <property type="molecule type" value="Genomic_DNA"/>
</dbReference>
<reference evidence="4 5" key="1">
    <citation type="journal article" date="2019" name="Int. J. Syst. Evol. Microbiol.">
        <title>The Global Catalogue of Microorganisms (GCM) 10K type strain sequencing project: providing services to taxonomists for standard genome sequencing and annotation.</title>
        <authorList>
            <consortium name="The Broad Institute Genomics Platform"/>
            <consortium name="The Broad Institute Genome Sequencing Center for Infectious Disease"/>
            <person name="Wu L."/>
            <person name="Ma J."/>
        </authorList>
    </citation>
    <scope>NUCLEOTIDE SEQUENCE [LARGE SCALE GENOMIC DNA]</scope>
    <source>
        <strain evidence="4 5">JCM 14545</strain>
    </source>
</reference>
<sequence length="552" mass="58746">MEAHEAAASGASLRQLMVALGTPVADLVAAPCGLDVEVNDVVILDPDDEPDSYAGDFVLIIGSRGRAAARLIRDAARRGASVVAVKVGKGDGAVADLRAAATDERVAVLAVRPEARWDQLDSLARRAVAEAKATPPLDTDDANDLFSLAQTIAALTGGSVSIEDSANRVLAYSRSDDEVDELRRLSILGRQGPAGHLAMLREWGILDRLNAGDDVVHVEERPELGVCRRLAIGIRADSELLGSIWVQEGGNRLTEQAEGALLGAARVAALHLVRRKTETTSGLRIQEELLHSVFESRVDATTLASHIGADPAKQAVVAVFAPYGADRQAETDRPARELHSAAISNLVSVHAAAYRRTALTTTIGSHVYVLLPDLPPDGGDALALGLAREIVAAARKRLGRRVRAAIGSTVDQLDAVVESRNTADRVMNVMARGANDVATMADVRAEVLVSETLSMIDGNPHLRDPRVTSLITYDLEHGSVLVPSLVAYLDLLGDVRAAARDLHIHPNTLRHRIKRAVTVSGLDLADPRQCLFAHLQLLAATTKRATDPVRPG</sequence>
<dbReference type="Pfam" id="PF13556">
    <property type="entry name" value="HTH_30"/>
    <property type="match status" value="1"/>
</dbReference>
<dbReference type="InterPro" id="IPR042070">
    <property type="entry name" value="PucR_C-HTH_sf"/>
</dbReference>
<dbReference type="RefSeq" id="WP_344428716.1">
    <property type="nucleotide sequence ID" value="NZ_BAAANN010000036.1"/>
</dbReference>
<dbReference type="InterPro" id="IPR025736">
    <property type="entry name" value="PucR_C-HTH_dom"/>
</dbReference>